<proteinExistence type="predicted"/>
<feature type="non-terminal residue" evidence="1">
    <location>
        <position position="1"/>
    </location>
</feature>
<reference evidence="1" key="1">
    <citation type="submission" date="2021-06" db="EMBL/GenBank/DDBJ databases">
        <authorList>
            <person name="Kallberg Y."/>
            <person name="Tangrot J."/>
            <person name="Rosling A."/>
        </authorList>
    </citation>
    <scope>NUCLEOTIDE SEQUENCE</scope>
    <source>
        <strain evidence="1">28 12/20/2015</strain>
    </source>
</reference>
<evidence type="ECO:0000313" key="2">
    <source>
        <dbReference type="Proteomes" id="UP000789366"/>
    </source>
</evidence>
<protein>
    <submittedName>
        <fullName evidence="1">11643_t:CDS:1</fullName>
    </submittedName>
</protein>
<evidence type="ECO:0000313" key="1">
    <source>
        <dbReference type="EMBL" id="CAG8782056.1"/>
    </source>
</evidence>
<comment type="caution">
    <text evidence="1">The sequence shown here is derived from an EMBL/GenBank/DDBJ whole genome shotgun (WGS) entry which is preliminary data.</text>
</comment>
<keyword evidence="2" id="KW-1185">Reference proteome</keyword>
<organism evidence="1 2">
    <name type="scientific">Cetraspora pellucida</name>
    <dbReference type="NCBI Taxonomy" id="1433469"/>
    <lineage>
        <taxon>Eukaryota</taxon>
        <taxon>Fungi</taxon>
        <taxon>Fungi incertae sedis</taxon>
        <taxon>Mucoromycota</taxon>
        <taxon>Glomeromycotina</taxon>
        <taxon>Glomeromycetes</taxon>
        <taxon>Diversisporales</taxon>
        <taxon>Gigasporaceae</taxon>
        <taxon>Cetraspora</taxon>
    </lineage>
</organism>
<accession>A0ACA9R9T7</accession>
<sequence>NQVKMEGVRRANESEDIILSTRKKRRQEEVKTTNITKLDGEQTEASMEENQTED</sequence>
<dbReference type="EMBL" id="CAJVPW010061414">
    <property type="protein sequence ID" value="CAG8782056.1"/>
    <property type="molecule type" value="Genomic_DNA"/>
</dbReference>
<gene>
    <name evidence="1" type="ORF">SPELUC_LOCUS16483</name>
</gene>
<dbReference type="Proteomes" id="UP000789366">
    <property type="component" value="Unassembled WGS sequence"/>
</dbReference>
<feature type="non-terminal residue" evidence="1">
    <location>
        <position position="54"/>
    </location>
</feature>
<name>A0ACA9R9T7_9GLOM</name>